<feature type="domain" description="DSL" evidence="15">
    <location>
        <begin position="19"/>
        <end position="63"/>
    </location>
</feature>
<dbReference type="InterPro" id="IPR008632">
    <property type="entry name" value="Gp-FAR-1"/>
</dbReference>
<feature type="domain" description="EGF-like" evidence="14">
    <location>
        <begin position="70"/>
        <end position="109"/>
    </location>
</feature>
<keyword evidence="5 11" id="KW-0245">EGF-like domain</keyword>
<dbReference type="SMART" id="SM00051">
    <property type="entry name" value="DSL"/>
    <property type="match status" value="1"/>
</dbReference>
<comment type="function">
    <text evidence="13">Putative Notch ligand involved in the mediation of Notch signaling.</text>
</comment>
<keyword evidence="8" id="KW-0175">Coiled coil</keyword>
<reference evidence="16 17" key="1">
    <citation type="submission" date="2022-04" db="EMBL/GenBank/DDBJ databases">
        <title>Chromosome-level reference genomes for two strains of Caenorhabditis briggsae: an improved platform for comparative genomics.</title>
        <authorList>
            <person name="Stevens L."/>
            <person name="Andersen E."/>
        </authorList>
    </citation>
    <scope>NUCLEOTIDE SEQUENCE [LARGE SCALE GENOMIC DNA]</scope>
    <source>
        <strain evidence="16">VX34</strain>
        <tissue evidence="16">Whole-organism</tissue>
    </source>
</reference>
<comment type="subcellular location">
    <subcellularLocation>
        <location evidence="13">Membrane</location>
        <topology evidence="13">Single-pass type I membrane protein</topology>
    </subcellularLocation>
    <subcellularLocation>
        <location evidence="1">Secreted</location>
    </subcellularLocation>
</comment>
<gene>
    <name evidence="16" type="ORF">L5515_008170</name>
</gene>
<evidence type="ECO:0000313" key="16">
    <source>
        <dbReference type="EMBL" id="UMM35642.1"/>
    </source>
</evidence>
<evidence type="ECO:0000256" key="3">
    <source>
        <dbReference type="ARBA" id="ARBA00022473"/>
    </source>
</evidence>
<dbReference type="InterPro" id="IPR001774">
    <property type="entry name" value="DSL"/>
</dbReference>
<dbReference type="SUPFAM" id="SSF57196">
    <property type="entry name" value="EGF/Laminin"/>
    <property type="match status" value="1"/>
</dbReference>
<dbReference type="Pfam" id="PF00008">
    <property type="entry name" value="EGF"/>
    <property type="match status" value="1"/>
</dbReference>
<feature type="disulfide bond" evidence="11">
    <location>
        <begin position="99"/>
        <end position="108"/>
    </location>
</feature>
<evidence type="ECO:0000256" key="7">
    <source>
        <dbReference type="ARBA" id="ARBA00022737"/>
    </source>
</evidence>
<comment type="similarity">
    <text evidence="2">Belongs to the fatty-acid and retinol-binding protein (FARBP) family.</text>
</comment>
<evidence type="ECO:0000256" key="12">
    <source>
        <dbReference type="PROSITE-ProRule" id="PRU00377"/>
    </source>
</evidence>
<evidence type="ECO:0000259" key="15">
    <source>
        <dbReference type="PROSITE" id="PS51051"/>
    </source>
</evidence>
<keyword evidence="10 11" id="KW-1015">Disulfide bond</keyword>
<sequence>MSIVTPKAGLPFNGFRIDIKCDTNYFGAHCDKFCDEEQARSMGRRCNILGNIGCPIGFRGSKCDIELPIDSGICKCKNGGKCVNSFDSKMTADFPICECPHGFEGAACEKTMKLFEPKISTRLFESTSRFHDLSNISVDNQLYDVNIDRSATLISPTFYISQQGASSGKAHRAPRKQTTTVIFDPVTLSFHSAQPRVDSSRNYPKFNRPVQVLIQLVTSFFDMLSRLFIFSLLFCFSFAADGIFEAVIESYKDALPPKVVEAFDNLSPEESAIMKEVFMNYDKFTSIADLIVAIKKKSESLGSLFEKLYIEVDAEIQTLTPETKKFVTELLGIGRAIYTAQIVGVPLDPKEVLPVFAKQFPSFKSLPDTNKEELKNAFLGLYKFASNDKIKVEIDKLL</sequence>
<keyword evidence="13" id="KW-0472">Membrane</keyword>
<keyword evidence="4" id="KW-0964">Secreted</keyword>
<keyword evidence="9" id="KW-0446">Lipid-binding</keyword>
<protein>
    <recommendedName>
        <fullName evidence="13">Delta-like protein</fullName>
    </recommendedName>
</protein>
<evidence type="ECO:0000256" key="10">
    <source>
        <dbReference type="ARBA" id="ARBA00023157"/>
    </source>
</evidence>
<dbReference type="FunFam" id="2.10.25.140:FF:000003">
    <property type="entry name" value="Delta-like protein"/>
    <property type="match status" value="1"/>
</dbReference>
<evidence type="ECO:0000259" key="14">
    <source>
        <dbReference type="PROSITE" id="PS50026"/>
    </source>
</evidence>
<name>A0AAE9F0M3_CAEBR</name>
<evidence type="ECO:0000313" key="17">
    <source>
        <dbReference type="Proteomes" id="UP000829354"/>
    </source>
</evidence>
<dbReference type="Gene3D" id="1.20.120.1100">
    <property type="match status" value="1"/>
</dbReference>
<dbReference type="PROSITE" id="PS01186">
    <property type="entry name" value="EGF_2"/>
    <property type="match status" value="1"/>
</dbReference>
<dbReference type="InterPro" id="IPR000742">
    <property type="entry name" value="EGF"/>
</dbReference>
<evidence type="ECO:0000256" key="4">
    <source>
        <dbReference type="ARBA" id="ARBA00022525"/>
    </source>
</evidence>
<dbReference type="AlphaFoldDB" id="A0AAE9F0M3"/>
<keyword evidence="13" id="KW-0812">Transmembrane</keyword>
<dbReference type="Pfam" id="PF01414">
    <property type="entry name" value="DSL"/>
    <property type="match status" value="1"/>
</dbReference>
<dbReference type="GO" id="GO:0008289">
    <property type="term" value="F:lipid binding"/>
    <property type="evidence" value="ECO:0007669"/>
    <property type="project" value="UniProtKB-KW"/>
</dbReference>
<evidence type="ECO:0000256" key="8">
    <source>
        <dbReference type="ARBA" id="ARBA00023054"/>
    </source>
</evidence>
<dbReference type="PROSITE" id="PS50026">
    <property type="entry name" value="EGF_3"/>
    <property type="match status" value="1"/>
</dbReference>
<keyword evidence="13" id="KW-1133">Transmembrane helix</keyword>
<dbReference type="InterPro" id="IPR039178">
    <property type="entry name" value="Lag2"/>
</dbReference>
<feature type="disulfide bond" evidence="12">
    <location>
        <begin position="21"/>
        <end position="30"/>
    </location>
</feature>
<keyword evidence="7 13" id="KW-0677">Repeat</keyword>
<keyword evidence="17" id="KW-1185">Reference proteome</keyword>
<keyword evidence="6 13" id="KW-0732">Signal</keyword>
<evidence type="ECO:0000256" key="2">
    <source>
        <dbReference type="ARBA" id="ARBA00006648"/>
    </source>
</evidence>
<dbReference type="PROSITE" id="PS51051">
    <property type="entry name" value="DSL"/>
    <property type="match status" value="1"/>
</dbReference>
<dbReference type="Gene3D" id="2.10.25.140">
    <property type="match status" value="1"/>
</dbReference>
<proteinExistence type="inferred from homology"/>
<evidence type="ECO:0000256" key="11">
    <source>
        <dbReference type="PROSITE-ProRule" id="PRU00076"/>
    </source>
</evidence>
<comment type="caution">
    <text evidence="11">Lacks conserved residue(s) required for the propagation of feature annotation.</text>
</comment>
<dbReference type="PANTHER" id="PTHR22669">
    <property type="entry name" value="DELTA/SERRATE/LAG-2 DOMAIN PROTEIN"/>
    <property type="match status" value="1"/>
</dbReference>
<accession>A0AAE9F0M3</accession>
<feature type="disulfide bond" evidence="12">
    <location>
        <begin position="54"/>
        <end position="63"/>
    </location>
</feature>
<dbReference type="PANTHER" id="PTHR22669:SF15">
    <property type="entry name" value="DELTA-LIKE PROTEIN"/>
    <property type="match status" value="1"/>
</dbReference>
<dbReference type="Pfam" id="PF05823">
    <property type="entry name" value="Gp-FAR-1"/>
    <property type="match status" value="1"/>
</dbReference>
<dbReference type="GO" id="GO:0007219">
    <property type="term" value="P:Notch signaling pathway"/>
    <property type="evidence" value="ECO:0007669"/>
    <property type="project" value="InterPro"/>
</dbReference>
<feature type="disulfide bond" evidence="12">
    <location>
        <begin position="34"/>
        <end position="46"/>
    </location>
</feature>
<evidence type="ECO:0000256" key="9">
    <source>
        <dbReference type="ARBA" id="ARBA00023121"/>
    </source>
</evidence>
<dbReference type="CDD" id="cd00054">
    <property type="entry name" value="EGF_CA"/>
    <property type="match status" value="1"/>
</dbReference>
<dbReference type="GO" id="GO:0016020">
    <property type="term" value="C:membrane"/>
    <property type="evidence" value="ECO:0007669"/>
    <property type="project" value="UniProtKB-SubCell"/>
</dbReference>
<dbReference type="Proteomes" id="UP000829354">
    <property type="component" value="Chromosome V"/>
</dbReference>
<evidence type="ECO:0000256" key="1">
    <source>
        <dbReference type="ARBA" id="ARBA00004613"/>
    </source>
</evidence>
<dbReference type="EMBL" id="CP092624">
    <property type="protein sequence ID" value="UMM35642.1"/>
    <property type="molecule type" value="Genomic_DNA"/>
</dbReference>
<evidence type="ECO:0000256" key="6">
    <source>
        <dbReference type="ARBA" id="ARBA00022729"/>
    </source>
</evidence>
<dbReference type="GO" id="GO:0005112">
    <property type="term" value="F:Notch binding"/>
    <property type="evidence" value="ECO:0007669"/>
    <property type="project" value="InterPro"/>
</dbReference>
<dbReference type="Gene3D" id="2.10.25.10">
    <property type="entry name" value="Laminin"/>
    <property type="match status" value="1"/>
</dbReference>
<evidence type="ECO:0000256" key="13">
    <source>
        <dbReference type="RuleBase" id="RU280815"/>
    </source>
</evidence>
<dbReference type="GO" id="GO:0005576">
    <property type="term" value="C:extracellular region"/>
    <property type="evidence" value="ECO:0007669"/>
    <property type="project" value="UniProtKB-SubCell"/>
</dbReference>
<organism evidence="16 17">
    <name type="scientific">Caenorhabditis briggsae</name>
    <dbReference type="NCBI Taxonomy" id="6238"/>
    <lineage>
        <taxon>Eukaryota</taxon>
        <taxon>Metazoa</taxon>
        <taxon>Ecdysozoa</taxon>
        <taxon>Nematoda</taxon>
        <taxon>Chromadorea</taxon>
        <taxon>Rhabditida</taxon>
        <taxon>Rhabditina</taxon>
        <taxon>Rhabditomorpha</taxon>
        <taxon>Rhabditoidea</taxon>
        <taxon>Rhabditidae</taxon>
        <taxon>Peloderinae</taxon>
        <taxon>Caenorhabditis</taxon>
    </lineage>
</organism>
<evidence type="ECO:0000256" key="5">
    <source>
        <dbReference type="ARBA" id="ARBA00022536"/>
    </source>
</evidence>
<keyword evidence="3 13" id="KW-0217">Developmental protein</keyword>
<dbReference type="PROSITE" id="PS00022">
    <property type="entry name" value="EGF_1"/>
    <property type="match status" value="1"/>
</dbReference>
<dbReference type="GO" id="GO:0001708">
    <property type="term" value="P:cell fate specification"/>
    <property type="evidence" value="ECO:0007669"/>
    <property type="project" value="InterPro"/>
</dbReference>